<comment type="caution">
    <text evidence="2">The sequence shown here is derived from an EMBL/GenBank/DDBJ whole genome shotgun (WGS) entry which is preliminary data.</text>
</comment>
<organism evidence="2 3">
    <name type="scientific">Suillus fuscotomentosus</name>
    <dbReference type="NCBI Taxonomy" id="1912939"/>
    <lineage>
        <taxon>Eukaryota</taxon>
        <taxon>Fungi</taxon>
        <taxon>Dikarya</taxon>
        <taxon>Basidiomycota</taxon>
        <taxon>Agaricomycotina</taxon>
        <taxon>Agaricomycetes</taxon>
        <taxon>Agaricomycetidae</taxon>
        <taxon>Boletales</taxon>
        <taxon>Suillineae</taxon>
        <taxon>Suillaceae</taxon>
        <taxon>Suillus</taxon>
    </lineage>
</organism>
<feature type="compositionally biased region" description="Polar residues" evidence="1">
    <location>
        <begin position="76"/>
        <end position="89"/>
    </location>
</feature>
<dbReference type="Proteomes" id="UP001195769">
    <property type="component" value="Unassembled WGS sequence"/>
</dbReference>
<gene>
    <name evidence="2" type="ORF">F5891DRAFT_275113</name>
</gene>
<dbReference type="RefSeq" id="XP_041226541.1">
    <property type="nucleotide sequence ID" value="XM_041371172.1"/>
</dbReference>
<dbReference type="EMBL" id="JABBWK010000024">
    <property type="protein sequence ID" value="KAG1900965.1"/>
    <property type="molecule type" value="Genomic_DNA"/>
</dbReference>
<sequence length="226" mass="25332">MEMGAARYNPMDAQRFDPLRRTNMRLISLFKTGSSNLMTRQDPCIRTEQTSTSDAWRNHKVVFDPVERKGPDSEGSRPSLTDTCSTSPTPIDVYHPADLVVTRTIIHPNPNPHRGPTRMLSRTQMVFKRMFSRSLSPTSTYSPSPSSSSSASPRSTPPPRFKGLVLNCFSTSSAFDSDVDDMEMYRRERPALLVIVKETKERYEDDQAFKEIVGSVIPAAGVRGGR</sequence>
<keyword evidence="3" id="KW-1185">Reference proteome</keyword>
<name>A0AAD4E7E6_9AGAM</name>
<feature type="compositionally biased region" description="Basic and acidic residues" evidence="1">
    <location>
        <begin position="66"/>
        <end position="75"/>
    </location>
</feature>
<dbReference type="GeneID" id="64665470"/>
<evidence type="ECO:0000256" key="1">
    <source>
        <dbReference type="SAM" id="MobiDB-lite"/>
    </source>
</evidence>
<evidence type="ECO:0000313" key="2">
    <source>
        <dbReference type="EMBL" id="KAG1900965.1"/>
    </source>
</evidence>
<dbReference type="AlphaFoldDB" id="A0AAD4E7E6"/>
<reference evidence="2" key="1">
    <citation type="journal article" date="2020" name="New Phytol.">
        <title>Comparative genomics reveals dynamic genome evolution in host specialist ectomycorrhizal fungi.</title>
        <authorList>
            <person name="Lofgren L.A."/>
            <person name="Nguyen N.H."/>
            <person name="Vilgalys R."/>
            <person name="Ruytinx J."/>
            <person name="Liao H.L."/>
            <person name="Branco S."/>
            <person name="Kuo A."/>
            <person name="LaButti K."/>
            <person name="Lipzen A."/>
            <person name="Andreopoulos W."/>
            <person name="Pangilinan J."/>
            <person name="Riley R."/>
            <person name="Hundley H."/>
            <person name="Na H."/>
            <person name="Barry K."/>
            <person name="Grigoriev I.V."/>
            <person name="Stajich J.E."/>
            <person name="Kennedy P.G."/>
        </authorList>
    </citation>
    <scope>NUCLEOTIDE SEQUENCE</scope>
    <source>
        <strain evidence="2">FC203</strain>
    </source>
</reference>
<protein>
    <submittedName>
        <fullName evidence="2">Uncharacterized protein</fullName>
    </submittedName>
</protein>
<accession>A0AAD4E7E6</accession>
<proteinExistence type="predicted"/>
<feature type="region of interest" description="Disordered" evidence="1">
    <location>
        <begin position="66"/>
        <end position="91"/>
    </location>
</feature>
<feature type="compositionally biased region" description="Low complexity" evidence="1">
    <location>
        <begin position="134"/>
        <end position="154"/>
    </location>
</feature>
<evidence type="ECO:0000313" key="3">
    <source>
        <dbReference type="Proteomes" id="UP001195769"/>
    </source>
</evidence>
<feature type="region of interest" description="Disordered" evidence="1">
    <location>
        <begin position="134"/>
        <end position="159"/>
    </location>
</feature>